<protein>
    <submittedName>
        <fullName evidence="1">Uncharacterized protein</fullName>
    </submittedName>
</protein>
<sequence length="148" mass="17102">MQGHQGDKLRRVALHIEVADQGYVFYEGFQCLVVGKILKLLHSPQKLQHIFTFGYELFIIGVFKLLEQPCLVQHQLDKLSQRQLLLHRGKLVDDRHKVTHAFARAGRKVGRQVGQRREQRNALLIGMLLKHRYSRVADGTLGHIDDTF</sequence>
<reference evidence="1" key="1">
    <citation type="submission" date="2019-08" db="EMBL/GenBank/DDBJ databases">
        <authorList>
            <person name="Kucharzyk K."/>
            <person name="Murdoch R.W."/>
            <person name="Higgins S."/>
            <person name="Loffler F."/>
        </authorList>
    </citation>
    <scope>NUCLEOTIDE SEQUENCE</scope>
</reference>
<accession>A0A645FHW4</accession>
<evidence type="ECO:0000313" key="1">
    <source>
        <dbReference type="EMBL" id="MPN13216.1"/>
    </source>
</evidence>
<gene>
    <name evidence="1" type="ORF">SDC9_160536</name>
</gene>
<organism evidence="1">
    <name type="scientific">bioreactor metagenome</name>
    <dbReference type="NCBI Taxonomy" id="1076179"/>
    <lineage>
        <taxon>unclassified sequences</taxon>
        <taxon>metagenomes</taxon>
        <taxon>ecological metagenomes</taxon>
    </lineage>
</organism>
<proteinExistence type="predicted"/>
<comment type="caution">
    <text evidence="1">The sequence shown here is derived from an EMBL/GenBank/DDBJ whole genome shotgun (WGS) entry which is preliminary data.</text>
</comment>
<name>A0A645FHW4_9ZZZZ</name>
<dbReference type="AlphaFoldDB" id="A0A645FHW4"/>
<dbReference type="EMBL" id="VSSQ01059697">
    <property type="protein sequence ID" value="MPN13216.1"/>
    <property type="molecule type" value="Genomic_DNA"/>
</dbReference>